<dbReference type="EMBL" id="VIFM01000396">
    <property type="protein sequence ID" value="TQF09069.1"/>
    <property type="molecule type" value="Genomic_DNA"/>
</dbReference>
<evidence type="ECO:0000313" key="2">
    <source>
        <dbReference type="EMBL" id="TQF09069.1"/>
    </source>
</evidence>
<evidence type="ECO:0000256" key="1">
    <source>
        <dbReference type="SAM" id="MobiDB-lite"/>
    </source>
</evidence>
<dbReference type="OrthoDB" id="5382496at2"/>
<comment type="caution">
    <text evidence="2">The sequence shown here is derived from an EMBL/GenBank/DDBJ whole genome shotgun (WGS) entry which is preliminary data.</text>
</comment>
<organism evidence="2 3">
    <name type="scientific">Myxococcus llanfairpwllgwyngyllgogerychwyrndrobwllllantysiliogogogochensis</name>
    <dbReference type="NCBI Taxonomy" id="2590453"/>
    <lineage>
        <taxon>Bacteria</taxon>
        <taxon>Pseudomonadati</taxon>
        <taxon>Myxococcota</taxon>
        <taxon>Myxococcia</taxon>
        <taxon>Myxococcales</taxon>
        <taxon>Cystobacterineae</taxon>
        <taxon>Myxococcaceae</taxon>
        <taxon>Myxococcus</taxon>
    </lineage>
</organism>
<dbReference type="AlphaFoldDB" id="A0A540WJ73"/>
<reference evidence="2 3" key="1">
    <citation type="submission" date="2019-06" db="EMBL/GenBank/DDBJ databases">
        <authorList>
            <person name="Livingstone P."/>
            <person name="Whitworth D."/>
        </authorList>
    </citation>
    <scope>NUCLEOTIDE SEQUENCE [LARGE SCALE GENOMIC DNA]</scope>
    <source>
        <strain evidence="2 3">AM401</strain>
    </source>
</reference>
<name>A0A540WJ73_9BACT</name>
<accession>A0A540WJ73</accession>
<proteinExistence type="predicted"/>
<protein>
    <submittedName>
        <fullName evidence="2">Uncharacterized protein</fullName>
    </submittedName>
</protein>
<dbReference type="Proteomes" id="UP000315369">
    <property type="component" value="Unassembled WGS sequence"/>
</dbReference>
<dbReference type="RefSeq" id="WP_141649073.1">
    <property type="nucleotide sequence ID" value="NZ_VIFM01000396.1"/>
</dbReference>
<evidence type="ECO:0000313" key="3">
    <source>
        <dbReference type="Proteomes" id="UP000315369"/>
    </source>
</evidence>
<feature type="region of interest" description="Disordered" evidence="1">
    <location>
        <begin position="18"/>
        <end position="40"/>
    </location>
</feature>
<keyword evidence="3" id="KW-1185">Reference proteome</keyword>
<gene>
    <name evidence="2" type="ORF">FJV41_46600</name>
</gene>
<feature type="compositionally biased region" description="Basic residues" evidence="1">
    <location>
        <begin position="22"/>
        <end position="40"/>
    </location>
</feature>
<sequence length="280" mass="31777">MRYGDDKSFEMARSLLPSTHRQAARKSRASLHRRSRRTSRTRVAQLIRDPEFAEDCAELDEDTSSEMRGLVWERQASDKVNPFIRWAEQRTLDQPRDLRVELMRKVLPAGLIGHHALSHLKQQKHFLSSLELPRGTGRSSNPWRRKPLSDRGVMAQILRGLLRIPDGQKSFNGYLKRACASSWSWKQGHDGRCHVVLHGHKTPRLLMGVHDVLTFLDDVGVHPWPPHSPQPRGEPASTREPALTFLRAFHRLGGDLTATLAALPPVPRLSTLPRGGTHSR</sequence>